<feature type="transmembrane region" description="Helical" evidence="6">
    <location>
        <begin position="552"/>
        <end position="574"/>
    </location>
</feature>
<keyword evidence="4 6" id="KW-1133">Transmembrane helix</keyword>
<gene>
    <name evidence="8" type="ORF">CDAUBV1_LOCUS13271</name>
</gene>
<name>A0AAV2TPM2_CALDB</name>
<feature type="transmembrane region" description="Helical" evidence="6">
    <location>
        <begin position="520"/>
        <end position="540"/>
    </location>
</feature>
<dbReference type="EMBL" id="CAXLJL010000489">
    <property type="protein sequence ID" value="CAL5138451.1"/>
    <property type="molecule type" value="Genomic_DNA"/>
</dbReference>
<comment type="similarity">
    <text evidence="2">Belongs to the major facilitator superfamily. MFSD6 family.</text>
</comment>
<dbReference type="GO" id="GO:0016020">
    <property type="term" value="C:membrane"/>
    <property type="evidence" value="ECO:0007669"/>
    <property type="project" value="UniProtKB-SubCell"/>
</dbReference>
<comment type="subcellular location">
    <subcellularLocation>
        <location evidence="1">Membrane</location>
        <topology evidence="1">Multi-pass membrane protein</topology>
    </subcellularLocation>
</comment>
<reference evidence="8" key="1">
    <citation type="submission" date="2024-06" db="EMBL/GenBank/DDBJ databases">
        <authorList>
            <person name="Liu X."/>
            <person name="Lenzi L."/>
            <person name="Haldenby T S."/>
            <person name="Uol C."/>
        </authorList>
    </citation>
    <scope>NUCLEOTIDE SEQUENCE</scope>
</reference>
<evidence type="ECO:0000313" key="8">
    <source>
        <dbReference type="EMBL" id="CAL5138451.1"/>
    </source>
</evidence>
<sequence>MDSQLGDVDEVKVDGFHKKCTPHRCHFQINRQLIPIKINYFCQFVVIAALFNFLNPLLSTYGLGPSELGLTVMFSYGSATISRLIFGPVADRTKRKHLVISGLSVMTTLMIVTFFMLPRSKEYLFEGHLAEDKTLIALVEWSYPKNSTNSTTMTAMEGPSSVCWPRKLKACNVLDPEGHVFQRNIQYILRNVSSDSLSAVYLSNSESFGEVDNRPTSRRNGSLAVNISCGMVEENYTTLCVKMQNERPSKTTGLVYAIIIILRSLLHVSHSPIPNLLDSLTYGILGEEKSHFYGKTRAFGTVGYAVASTITAYLIYIISKVQDSDGSSQGPRPHSYEGLSAQVSYAPCLVISAAFAAVGAIVSAFPTKCSTRNKLRLRKALLVAIRSADMIKCLVNSVLTGITSAFIGEYLFLILINEYKIPHYFLSIMTLTLVVSEVPGFFVCGYFVRRFGETTCVSISHLLNMLRFLSLAYFVNYWYFLFAEIVCGISFALLFNAVLNQGAKAGRVSSADAGDVVASMHALTAALLFNFMPCVGGLLWGLLLDNFTGKHLFYFAACYSLIVATLVPLAALIINKFVSHPHTHP</sequence>
<evidence type="ECO:0000256" key="1">
    <source>
        <dbReference type="ARBA" id="ARBA00004141"/>
    </source>
</evidence>
<feature type="transmembrane region" description="Helical" evidence="6">
    <location>
        <begin position="422"/>
        <end position="448"/>
    </location>
</feature>
<dbReference type="Proteomes" id="UP001497525">
    <property type="component" value="Unassembled WGS sequence"/>
</dbReference>
<keyword evidence="3 6" id="KW-0812">Transmembrane</keyword>
<feature type="transmembrane region" description="Helical" evidence="6">
    <location>
        <begin position="339"/>
        <end position="365"/>
    </location>
</feature>
<evidence type="ECO:0000256" key="2">
    <source>
        <dbReference type="ARBA" id="ARBA00005241"/>
    </source>
</evidence>
<feature type="transmembrane region" description="Helical" evidence="6">
    <location>
        <begin position="298"/>
        <end position="319"/>
    </location>
</feature>
<feature type="transmembrane region" description="Helical" evidence="6">
    <location>
        <begin position="394"/>
        <end position="416"/>
    </location>
</feature>
<dbReference type="PANTHER" id="PTHR16172:SF41">
    <property type="entry name" value="MAJOR FACILITATOR SUPERFAMILY DOMAIN-CONTAINING PROTEIN 6-LIKE"/>
    <property type="match status" value="1"/>
</dbReference>
<protein>
    <recommendedName>
        <fullName evidence="7">Major facilitator superfamily associated domain-containing protein</fullName>
    </recommendedName>
</protein>
<evidence type="ECO:0000256" key="5">
    <source>
        <dbReference type="ARBA" id="ARBA00023136"/>
    </source>
</evidence>
<dbReference type="PANTHER" id="PTHR16172">
    <property type="entry name" value="MAJOR FACILITATOR SUPERFAMILY DOMAIN-CONTAINING PROTEIN 6-LIKE"/>
    <property type="match status" value="1"/>
</dbReference>
<dbReference type="InterPro" id="IPR051717">
    <property type="entry name" value="MFS_MFSD6"/>
</dbReference>
<evidence type="ECO:0000256" key="3">
    <source>
        <dbReference type="ARBA" id="ARBA00022692"/>
    </source>
</evidence>
<dbReference type="Gene3D" id="1.20.1250.20">
    <property type="entry name" value="MFS general substrate transporter like domains"/>
    <property type="match status" value="2"/>
</dbReference>
<feature type="transmembrane region" description="Helical" evidence="6">
    <location>
        <begin position="98"/>
        <end position="117"/>
    </location>
</feature>
<evidence type="ECO:0000313" key="9">
    <source>
        <dbReference type="Proteomes" id="UP001497525"/>
    </source>
</evidence>
<keyword evidence="5 6" id="KW-0472">Membrane</keyword>
<feature type="domain" description="Major facilitator superfamily associated" evidence="7">
    <location>
        <begin position="34"/>
        <end position="555"/>
    </location>
</feature>
<accession>A0AAV2TPM2</accession>
<feature type="transmembrane region" description="Helical" evidence="6">
    <location>
        <begin position="480"/>
        <end position="499"/>
    </location>
</feature>
<organism evidence="8 9">
    <name type="scientific">Calicophoron daubneyi</name>
    <name type="common">Rumen fluke</name>
    <name type="synonym">Paramphistomum daubneyi</name>
    <dbReference type="NCBI Taxonomy" id="300641"/>
    <lineage>
        <taxon>Eukaryota</taxon>
        <taxon>Metazoa</taxon>
        <taxon>Spiralia</taxon>
        <taxon>Lophotrochozoa</taxon>
        <taxon>Platyhelminthes</taxon>
        <taxon>Trematoda</taxon>
        <taxon>Digenea</taxon>
        <taxon>Plagiorchiida</taxon>
        <taxon>Pronocephalata</taxon>
        <taxon>Paramphistomoidea</taxon>
        <taxon>Paramphistomidae</taxon>
        <taxon>Calicophoron</taxon>
    </lineage>
</organism>
<dbReference type="Pfam" id="PF12832">
    <property type="entry name" value="MFS_1_like"/>
    <property type="match status" value="1"/>
</dbReference>
<dbReference type="SUPFAM" id="SSF103473">
    <property type="entry name" value="MFS general substrate transporter"/>
    <property type="match status" value="1"/>
</dbReference>
<proteinExistence type="inferred from homology"/>
<feature type="transmembrane region" description="Helical" evidence="6">
    <location>
        <begin position="40"/>
        <end position="62"/>
    </location>
</feature>
<dbReference type="InterPro" id="IPR024989">
    <property type="entry name" value="MFS_assoc_dom"/>
</dbReference>
<comment type="caution">
    <text evidence="8">The sequence shown here is derived from an EMBL/GenBank/DDBJ whole genome shotgun (WGS) entry which is preliminary data.</text>
</comment>
<evidence type="ECO:0000259" key="7">
    <source>
        <dbReference type="Pfam" id="PF12832"/>
    </source>
</evidence>
<dbReference type="InterPro" id="IPR036259">
    <property type="entry name" value="MFS_trans_sf"/>
</dbReference>
<evidence type="ECO:0000256" key="6">
    <source>
        <dbReference type="SAM" id="Phobius"/>
    </source>
</evidence>
<evidence type="ECO:0000256" key="4">
    <source>
        <dbReference type="ARBA" id="ARBA00022989"/>
    </source>
</evidence>
<dbReference type="AlphaFoldDB" id="A0AAV2TPM2"/>